<dbReference type="InterPro" id="IPR001750">
    <property type="entry name" value="ND/Mrp_TM"/>
</dbReference>
<protein>
    <recommendedName>
        <fullName evidence="5 17">NADH-ubiquinone oxidoreductase chain 4</fullName>
        <ecNumber evidence="4 17">7.1.1.2</ecNumber>
    </recommendedName>
</protein>
<keyword evidence="12 17" id="KW-0520">NAD</keyword>
<feature type="transmembrane region" description="Helical" evidence="17">
    <location>
        <begin position="155"/>
        <end position="176"/>
    </location>
</feature>
<dbReference type="PRINTS" id="PR01437">
    <property type="entry name" value="NUOXDRDTASE4"/>
</dbReference>
<dbReference type="InterPro" id="IPR003918">
    <property type="entry name" value="NADH_UbQ_OxRdtase"/>
</dbReference>
<gene>
    <name evidence="19" type="primary">nad4</name>
</gene>
<dbReference type="GO" id="GO:0048039">
    <property type="term" value="F:ubiquinone binding"/>
    <property type="evidence" value="ECO:0007669"/>
    <property type="project" value="TreeGrafter"/>
</dbReference>
<keyword evidence="11 17" id="KW-1133">Transmembrane helix</keyword>
<geneLocation type="mitochondrion" evidence="19"/>
<keyword evidence="9" id="KW-1278">Translocase</keyword>
<dbReference type="Pfam" id="PF00361">
    <property type="entry name" value="Proton_antipo_M"/>
    <property type="match status" value="1"/>
</dbReference>
<evidence type="ECO:0000313" key="19">
    <source>
        <dbReference type="EMBL" id="WAX01700.1"/>
    </source>
</evidence>
<evidence type="ECO:0000256" key="2">
    <source>
        <dbReference type="ARBA" id="ARBA00004225"/>
    </source>
</evidence>
<evidence type="ECO:0000256" key="5">
    <source>
        <dbReference type="ARBA" id="ARBA00021006"/>
    </source>
</evidence>
<keyword evidence="14 17" id="KW-0496">Mitochondrion</keyword>
<dbReference type="AlphaFoldDB" id="A0A9F2HGY3"/>
<evidence type="ECO:0000256" key="4">
    <source>
        <dbReference type="ARBA" id="ARBA00012944"/>
    </source>
</evidence>
<organism evidence="19">
    <name type="scientific">Clavinema parasiluri</name>
    <dbReference type="NCBI Taxonomy" id="332280"/>
    <lineage>
        <taxon>Eukaryota</taxon>
        <taxon>Metazoa</taxon>
        <taxon>Ecdysozoa</taxon>
        <taxon>Nematoda</taxon>
        <taxon>Chromadorea</taxon>
        <taxon>Rhabditida</taxon>
        <taxon>Spirurina</taxon>
        <taxon>Dracunculoidea</taxon>
        <taxon>Philometridae</taxon>
        <taxon>Clavinema</taxon>
    </lineage>
</organism>
<sequence>MILGGLFFYDYCAFFFVVVVSSLLFVSDYSWFGMVFFSDSYVGVLMLVLSVYMLGLIFCLEREKALVCLGQILIYFCLMFFLSSNFLSLYIFYEASMFPILLMILGYGLQVEKIGASYYLLFYTIVCSFPFIYVVVNLGLFLFSSYCSLFLSWEVVIFLCLCFLVKFPIYFLHLWLPKAHVEAPTVASMVLAGLLLKLGCVGFVRILDSVGYYQGYLLFFVSFLGMVLSSFSCMYQSDVKSLAAYSSVVHMGLYLSMVMSYSLVCKSAGFLVLFSHGLSSSLLFFLIGLFYHYVGSRLIYYFGGMMGSFNFYVYLVLLVLMSNAGIPPYWSFFSEFLAISGLIFSFFLCFLVLGLYLFISFYYSIYLISLVLGGSKDYDFGVFVLGYGFVMVLVMLNIFWLSLFF</sequence>
<keyword evidence="8 17" id="KW-0812">Transmembrane</keyword>
<evidence type="ECO:0000256" key="16">
    <source>
        <dbReference type="ARBA" id="ARBA00049551"/>
    </source>
</evidence>
<evidence type="ECO:0000256" key="17">
    <source>
        <dbReference type="RuleBase" id="RU003297"/>
    </source>
</evidence>
<dbReference type="GO" id="GO:0042773">
    <property type="term" value="P:ATP synthesis coupled electron transport"/>
    <property type="evidence" value="ECO:0007669"/>
    <property type="project" value="InterPro"/>
</dbReference>
<feature type="transmembrane region" description="Helical" evidence="17">
    <location>
        <begin position="188"/>
        <end position="207"/>
    </location>
</feature>
<evidence type="ECO:0000256" key="10">
    <source>
        <dbReference type="ARBA" id="ARBA00022982"/>
    </source>
</evidence>
<keyword evidence="6 17" id="KW-0813">Transport</keyword>
<comment type="catalytic activity">
    <reaction evidence="16 17">
        <text>a ubiquinone + NADH + 5 H(+)(in) = a ubiquinol + NAD(+) + 4 H(+)(out)</text>
        <dbReference type="Rhea" id="RHEA:29091"/>
        <dbReference type="Rhea" id="RHEA-COMP:9565"/>
        <dbReference type="Rhea" id="RHEA-COMP:9566"/>
        <dbReference type="ChEBI" id="CHEBI:15378"/>
        <dbReference type="ChEBI" id="CHEBI:16389"/>
        <dbReference type="ChEBI" id="CHEBI:17976"/>
        <dbReference type="ChEBI" id="CHEBI:57540"/>
        <dbReference type="ChEBI" id="CHEBI:57945"/>
        <dbReference type="EC" id="7.1.1.2"/>
    </reaction>
</comment>
<feature type="transmembrane region" description="Helical" evidence="17">
    <location>
        <begin position="298"/>
        <end position="322"/>
    </location>
</feature>
<feature type="transmembrane region" description="Helical" evidence="17">
    <location>
        <begin position="242"/>
        <end position="264"/>
    </location>
</feature>
<feature type="transmembrane region" description="Helical" evidence="17">
    <location>
        <begin position="90"/>
        <end position="109"/>
    </location>
</feature>
<evidence type="ECO:0000256" key="13">
    <source>
        <dbReference type="ARBA" id="ARBA00023075"/>
    </source>
</evidence>
<evidence type="ECO:0000256" key="6">
    <source>
        <dbReference type="ARBA" id="ARBA00022448"/>
    </source>
</evidence>
<reference evidence="19" key="2">
    <citation type="submission" date="2022-01" db="EMBL/GenBank/DDBJ databases">
        <authorList>
            <person name="Peng L.-H."/>
            <person name="Chen R."/>
            <person name="Chen F.-L."/>
            <person name="Li W.-X."/>
            <person name="Li M."/>
            <person name="Zhang D."/>
            <person name="Ivan J."/>
            <person name="Wang G.-T."/>
        </authorList>
    </citation>
    <scope>NUCLEOTIDE SEQUENCE</scope>
</reference>
<evidence type="ECO:0000256" key="9">
    <source>
        <dbReference type="ARBA" id="ARBA00022967"/>
    </source>
</evidence>
<comment type="function">
    <text evidence="1">Core subunit of the mitochondrial membrane respiratory chain NADH dehydrogenase (Complex I) that is believed to belong to the minimal assembly required for catalysis. Complex I functions in the transfer of electrons from NADH to the respiratory chain. The immediate electron acceptor for the enzyme is believed to be ubiquinone.</text>
</comment>
<feature type="transmembrane region" description="Helical" evidence="17">
    <location>
        <begin position="270"/>
        <end position="291"/>
    </location>
</feature>
<evidence type="ECO:0000259" key="18">
    <source>
        <dbReference type="Pfam" id="PF00361"/>
    </source>
</evidence>
<comment type="subcellular location">
    <subcellularLocation>
        <location evidence="2 17">Mitochondrion membrane</location>
        <topology evidence="2 17">Multi-pass membrane protein</topology>
    </subcellularLocation>
</comment>
<feature type="transmembrane region" description="Helical" evidence="17">
    <location>
        <begin position="213"/>
        <end position="235"/>
    </location>
</feature>
<dbReference type="EC" id="7.1.1.2" evidence="4 17"/>
<keyword evidence="10 17" id="KW-0249">Electron transport</keyword>
<evidence type="ECO:0000256" key="7">
    <source>
        <dbReference type="ARBA" id="ARBA00022660"/>
    </source>
</evidence>
<dbReference type="EMBL" id="OM469014">
    <property type="protein sequence ID" value="WAX01700.1"/>
    <property type="molecule type" value="Genomic_DNA"/>
</dbReference>
<feature type="transmembrane region" description="Helical" evidence="17">
    <location>
        <begin position="380"/>
        <end position="403"/>
    </location>
</feature>
<evidence type="ECO:0000256" key="12">
    <source>
        <dbReference type="ARBA" id="ARBA00023027"/>
    </source>
</evidence>
<dbReference type="PANTHER" id="PTHR43507:SF20">
    <property type="entry name" value="NADH-UBIQUINONE OXIDOREDUCTASE CHAIN 4"/>
    <property type="match status" value="1"/>
</dbReference>
<dbReference type="GO" id="GO:0003954">
    <property type="term" value="F:NADH dehydrogenase activity"/>
    <property type="evidence" value="ECO:0007669"/>
    <property type="project" value="TreeGrafter"/>
</dbReference>
<proteinExistence type="inferred from homology"/>
<comment type="function">
    <text evidence="17">Core subunit of the mitochondrial membrane respiratory chain NADH dehydrogenase (Complex I) which catalyzes electron transfer from NADH through the respiratory chain, using ubiquinone as an electron acceptor. Essential for the catalytic activity and assembly of complex I.</text>
</comment>
<dbReference type="PANTHER" id="PTHR43507">
    <property type="entry name" value="NADH-UBIQUINONE OXIDOREDUCTASE CHAIN 4"/>
    <property type="match status" value="1"/>
</dbReference>
<evidence type="ECO:0000256" key="14">
    <source>
        <dbReference type="ARBA" id="ARBA00023128"/>
    </source>
</evidence>
<feature type="transmembrane region" description="Helical" evidence="17">
    <location>
        <begin position="31"/>
        <end position="58"/>
    </location>
</feature>
<dbReference type="GO" id="GO:0008137">
    <property type="term" value="F:NADH dehydrogenase (ubiquinone) activity"/>
    <property type="evidence" value="ECO:0007669"/>
    <property type="project" value="UniProtKB-UniRule"/>
</dbReference>
<evidence type="ECO:0000256" key="8">
    <source>
        <dbReference type="ARBA" id="ARBA00022692"/>
    </source>
</evidence>
<feature type="domain" description="NADH:quinone oxidoreductase/Mrp antiporter transmembrane" evidence="18">
    <location>
        <begin position="83"/>
        <end position="353"/>
    </location>
</feature>
<dbReference type="GO" id="GO:0015990">
    <property type="term" value="P:electron transport coupled proton transport"/>
    <property type="evidence" value="ECO:0007669"/>
    <property type="project" value="TreeGrafter"/>
</dbReference>
<evidence type="ECO:0000256" key="3">
    <source>
        <dbReference type="ARBA" id="ARBA00009025"/>
    </source>
</evidence>
<feature type="transmembrane region" description="Helical" evidence="17">
    <location>
        <begin position="342"/>
        <end position="368"/>
    </location>
</feature>
<comment type="similarity">
    <text evidence="3 17">Belongs to the complex I subunit 4 family.</text>
</comment>
<feature type="transmembrane region" description="Helical" evidence="17">
    <location>
        <begin position="65"/>
        <end position="84"/>
    </location>
</feature>
<feature type="transmembrane region" description="Helical" evidence="17">
    <location>
        <begin position="121"/>
        <end position="143"/>
    </location>
</feature>
<accession>A0A9F2HGY3</accession>
<evidence type="ECO:0000256" key="11">
    <source>
        <dbReference type="ARBA" id="ARBA00022989"/>
    </source>
</evidence>
<evidence type="ECO:0000256" key="15">
    <source>
        <dbReference type="ARBA" id="ARBA00023136"/>
    </source>
</evidence>
<feature type="transmembrane region" description="Helical" evidence="17">
    <location>
        <begin position="7"/>
        <end position="25"/>
    </location>
</feature>
<dbReference type="GO" id="GO:0031966">
    <property type="term" value="C:mitochondrial membrane"/>
    <property type="evidence" value="ECO:0007669"/>
    <property type="project" value="UniProtKB-SubCell"/>
</dbReference>
<evidence type="ECO:0000256" key="1">
    <source>
        <dbReference type="ARBA" id="ARBA00003257"/>
    </source>
</evidence>
<keyword evidence="13 17" id="KW-0830">Ubiquinone</keyword>
<keyword evidence="7 17" id="KW-0679">Respiratory chain</keyword>
<name>A0A9F2HGY3_9BILA</name>
<keyword evidence="15 17" id="KW-0472">Membrane</keyword>
<reference evidence="19" key="1">
    <citation type="journal article" date="2022" name="Water Biol Secur">
        <title>Evolutionary rates of mitochondrial sequences and gene orders in Spirurina (Nematoda) are episodic but synchronised.</title>
        <authorList>
            <person name="Zou H."/>
            <person name="Lei H.-P."/>
            <person name="Chen R."/>
            <person name="Chen F.-L."/>
            <person name="Li W.-X."/>
            <person name="Li M."/>
            <person name="Zhang D."/>
            <person name="Jakovlic I."/>
            <person name="Wang G.-T."/>
        </authorList>
    </citation>
    <scope>NUCLEOTIDE SEQUENCE</scope>
</reference>